<evidence type="ECO:0000256" key="9">
    <source>
        <dbReference type="ARBA" id="ARBA00023163"/>
    </source>
</evidence>
<evidence type="ECO:0000256" key="4">
    <source>
        <dbReference type="ARBA" id="ARBA00022491"/>
    </source>
</evidence>
<dbReference type="OrthoDB" id="9811244at2"/>
<keyword evidence="6" id="KW-0186">Copper</keyword>
<organism evidence="10 12">
    <name type="scientific">Kocuria flava</name>
    <dbReference type="NCBI Taxonomy" id="446860"/>
    <lineage>
        <taxon>Bacteria</taxon>
        <taxon>Bacillati</taxon>
        <taxon>Actinomycetota</taxon>
        <taxon>Actinomycetes</taxon>
        <taxon>Micrococcales</taxon>
        <taxon>Micrococcaceae</taxon>
        <taxon>Kocuria</taxon>
    </lineage>
</organism>
<comment type="similarity">
    <text evidence="2">Belongs to the CsoR family.</text>
</comment>
<dbReference type="EMBL" id="BJZR01000008">
    <property type="protein sequence ID" value="GEO91199.1"/>
    <property type="molecule type" value="Genomic_DNA"/>
</dbReference>
<evidence type="ECO:0000313" key="11">
    <source>
        <dbReference type="EMBL" id="GEO91199.1"/>
    </source>
</evidence>
<accession>A0A0U3HM61</accession>
<dbReference type="InterPro" id="IPR003735">
    <property type="entry name" value="Metal_Tscrpt_repr"/>
</dbReference>
<keyword evidence="13" id="KW-1185">Reference proteome</keyword>
<dbReference type="Proteomes" id="UP000057181">
    <property type="component" value="Chromosome"/>
</dbReference>
<dbReference type="GO" id="GO:0005737">
    <property type="term" value="C:cytoplasm"/>
    <property type="evidence" value="ECO:0007669"/>
    <property type="project" value="UniProtKB-SubCell"/>
</dbReference>
<dbReference type="Gene3D" id="1.20.58.1000">
    <property type="entry name" value="Metal-sensitive repressor, helix protomer"/>
    <property type="match status" value="1"/>
</dbReference>
<keyword evidence="4" id="KW-0678">Repressor</keyword>
<dbReference type="GO" id="GO:0046872">
    <property type="term" value="F:metal ion binding"/>
    <property type="evidence" value="ECO:0007669"/>
    <property type="project" value="UniProtKB-KW"/>
</dbReference>
<evidence type="ECO:0000256" key="7">
    <source>
        <dbReference type="ARBA" id="ARBA00023015"/>
    </source>
</evidence>
<keyword evidence="7" id="KW-0805">Transcription regulation</keyword>
<evidence type="ECO:0000256" key="1">
    <source>
        <dbReference type="ARBA" id="ARBA00004496"/>
    </source>
</evidence>
<evidence type="ECO:0000256" key="8">
    <source>
        <dbReference type="ARBA" id="ARBA00023125"/>
    </source>
</evidence>
<dbReference type="GO" id="GO:0000976">
    <property type="term" value="F:transcription cis-regulatory region binding"/>
    <property type="evidence" value="ECO:0007669"/>
    <property type="project" value="UniProtKB-ARBA"/>
</dbReference>
<keyword evidence="9" id="KW-0804">Transcription</keyword>
<dbReference type="KEGG" id="kfv:AS188_01720"/>
<dbReference type="AlphaFoldDB" id="A0A0U3HM61"/>
<keyword evidence="5" id="KW-0479">Metal-binding</keyword>
<evidence type="ECO:0000256" key="2">
    <source>
        <dbReference type="ARBA" id="ARBA00005428"/>
    </source>
</evidence>
<evidence type="ECO:0000313" key="13">
    <source>
        <dbReference type="Proteomes" id="UP000321155"/>
    </source>
</evidence>
<dbReference type="GO" id="GO:0032993">
    <property type="term" value="C:protein-DNA complex"/>
    <property type="evidence" value="ECO:0007669"/>
    <property type="project" value="UniProtKB-ARBA"/>
</dbReference>
<dbReference type="PANTHER" id="PTHR33677">
    <property type="entry name" value="TRANSCRIPTIONAL REPRESSOR FRMR-RELATED"/>
    <property type="match status" value="1"/>
</dbReference>
<dbReference type="EMBL" id="CP013254">
    <property type="protein sequence ID" value="ALU38678.1"/>
    <property type="molecule type" value="Genomic_DNA"/>
</dbReference>
<dbReference type="GO" id="GO:0001217">
    <property type="term" value="F:DNA-binding transcription repressor activity"/>
    <property type="evidence" value="ECO:0007669"/>
    <property type="project" value="UniProtKB-ARBA"/>
</dbReference>
<dbReference type="InterPro" id="IPR038390">
    <property type="entry name" value="Metal_Tscrpt_repr_sf"/>
</dbReference>
<evidence type="ECO:0000256" key="6">
    <source>
        <dbReference type="ARBA" id="ARBA00023008"/>
    </source>
</evidence>
<name>A0A0U3HM61_9MICC</name>
<dbReference type="Proteomes" id="UP000321155">
    <property type="component" value="Unassembled WGS sequence"/>
</dbReference>
<evidence type="ECO:0000313" key="10">
    <source>
        <dbReference type="EMBL" id="ALU38678.1"/>
    </source>
</evidence>
<dbReference type="RefSeq" id="WP_058857392.1">
    <property type="nucleotide sequence ID" value="NZ_BJZR01000008.1"/>
</dbReference>
<evidence type="ECO:0000256" key="3">
    <source>
        <dbReference type="ARBA" id="ARBA00022490"/>
    </source>
</evidence>
<dbReference type="FunFam" id="1.20.58.1000:FF:000003">
    <property type="entry name" value="CopY family transcriptional regulator"/>
    <property type="match status" value="1"/>
</dbReference>
<proteinExistence type="inferred from homology"/>
<evidence type="ECO:0000256" key="5">
    <source>
        <dbReference type="ARBA" id="ARBA00022723"/>
    </source>
</evidence>
<comment type="subcellular location">
    <subcellularLocation>
        <location evidence="1">Cytoplasm</location>
    </subcellularLocation>
</comment>
<keyword evidence="8" id="KW-0238">DNA-binding</keyword>
<reference evidence="11 13" key="2">
    <citation type="submission" date="2019-07" db="EMBL/GenBank/DDBJ databases">
        <title>Whole genome shotgun sequence of Kocuria flava NBRC 107626.</title>
        <authorList>
            <person name="Hosoyama A."/>
            <person name="Uohara A."/>
            <person name="Ohji S."/>
            <person name="Ichikawa N."/>
        </authorList>
    </citation>
    <scope>NUCLEOTIDE SEQUENCE [LARGE SCALE GENOMIC DNA]</scope>
    <source>
        <strain evidence="11 13">NBRC 107626</strain>
    </source>
</reference>
<protein>
    <submittedName>
        <fullName evidence="10">Transcriptional regulator</fullName>
    </submittedName>
</protein>
<keyword evidence="3" id="KW-0963">Cytoplasm</keyword>
<dbReference type="STRING" id="446860.AS188_01720"/>
<evidence type="ECO:0000313" key="12">
    <source>
        <dbReference type="Proteomes" id="UP000057181"/>
    </source>
</evidence>
<dbReference type="CDD" id="cd10148">
    <property type="entry name" value="CsoR-like_DUF156"/>
    <property type="match status" value="1"/>
</dbReference>
<gene>
    <name evidence="10" type="ORF">AS188_01720</name>
    <name evidence="11" type="ORF">KFL01_05050</name>
</gene>
<dbReference type="PANTHER" id="PTHR33677:SF3">
    <property type="entry name" value="COPPER-SENSING TRANSCRIPTIONAL REPRESSOR RICR"/>
    <property type="match status" value="1"/>
</dbReference>
<sequence>MTENLPPHGYTQEKDAWLKRLRRIEGQVRGIHRMVQEDQYCIDVLTQISAIQSALRSVSLGLLDEHLNHCVAGAVQAARETGGTADVDEKLREASAAIARLVKS</sequence>
<reference evidence="10 12" key="1">
    <citation type="submission" date="2015-11" db="EMBL/GenBank/DDBJ databases">
        <title>Complete Genome Sequence of Kocuria flava strain HO-9041.</title>
        <authorList>
            <person name="Zhou M."/>
            <person name="Dai J."/>
        </authorList>
    </citation>
    <scope>NUCLEOTIDE SEQUENCE [LARGE SCALE GENOMIC DNA]</scope>
    <source>
        <strain evidence="10 12">HO-9041</strain>
    </source>
</reference>
<dbReference type="Pfam" id="PF02583">
    <property type="entry name" value="Trns_repr_metal"/>
    <property type="match status" value="1"/>
</dbReference>